<dbReference type="EMBL" id="AYRZ02000003">
    <property type="protein sequence ID" value="PHT87119.1"/>
    <property type="molecule type" value="Genomic_DNA"/>
</dbReference>
<evidence type="ECO:0000313" key="4">
    <source>
        <dbReference type="Proteomes" id="UP000222542"/>
    </source>
</evidence>
<dbReference type="PANTHER" id="PTHR10742:SF408">
    <property type="entry name" value="POLYAMINE OXIDASE 5-RELATED"/>
    <property type="match status" value="1"/>
</dbReference>
<dbReference type="Pfam" id="PF01593">
    <property type="entry name" value="Amino_oxidase"/>
    <property type="match status" value="1"/>
</dbReference>
<feature type="domain" description="Amine oxidase" evidence="2">
    <location>
        <begin position="24"/>
        <end position="99"/>
    </location>
</feature>
<organism evidence="3 4">
    <name type="scientific">Capsicum annuum</name>
    <name type="common">Capsicum pepper</name>
    <dbReference type="NCBI Taxonomy" id="4072"/>
    <lineage>
        <taxon>Eukaryota</taxon>
        <taxon>Viridiplantae</taxon>
        <taxon>Streptophyta</taxon>
        <taxon>Embryophyta</taxon>
        <taxon>Tracheophyta</taxon>
        <taxon>Spermatophyta</taxon>
        <taxon>Magnoliopsida</taxon>
        <taxon>eudicotyledons</taxon>
        <taxon>Gunneridae</taxon>
        <taxon>Pentapetalae</taxon>
        <taxon>asterids</taxon>
        <taxon>lamiids</taxon>
        <taxon>Solanales</taxon>
        <taxon>Solanaceae</taxon>
        <taxon>Solanoideae</taxon>
        <taxon>Capsiceae</taxon>
        <taxon>Capsicum</taxon>
    </lineage>
</organism>
<gene>
    <name evidence="3" type="ORF">T459_09225</name>
</gene>
<dbReference type="GO" id="GO:0016491">
    <property type="term" value="F:oxidoreductase activity"/>
    <property type="evidence" value="ECO:0007669"/>
    <property type="project" value="InterPro"/>
</dbReference>
<accession>A0A2G2ZYR4</accession>
<sequence length="111" mass="12077">MSLFLANSKQFKNSESAAESRVKFSKVLKCKWDTDPLFLGSYSHIAVGSSGDDLDAMAEPLPKRSKDGDSCPPLQILFAGEATHRSYHSTTHGAYLTGLIGFLSTFECVDV</sequence>
<dbReference type="Gramene" id="PHT87119">
    <property type="protein sequence ID" value="PHT87119"/>
    <property type="gene ID" value="T459_09225"/>
</dbReference>
<reference evidence="3 4" key="2">
    <citation type="journal article" date="2017" name="Genome Biol.">
        <title>New reference genome sequences of hot pepper reveal the massive evolution of plant disease-resistance genes by retroduplication.</title>
        <authorList>
            <person name="Kim S."/>
            <person name="Park J."/>
            <person name="Yeom S.I."/>
            <person name="Kim Y.M."/>
            <person name="Seo E."/>
            <person name="Kim K.T."/>
            <person name="Kim M.S."/>
            <person name="Lee J.M."/>
            <person name="Cheong K."/>
            <person name="Shin H.S."/>
            <person name="Kim S.B."/>
            <person name="Han K."/>
            <person name="Lee J."/>
            <person name="Park M."/>
            <person name="Lee H.A."/>
            <person name="Lee H.Y."/>
            <person name="Lee Y."/>
            <person name="Oh S."/>
            <person name="Lee J.H."/>
            <person name="Choi E."/>
            <person name="Choi E."/>
            <person name="Lee S.E."/>
            <person name="Jeon J."/>
            <person name="Kim H."/>
            <person name="Choi G."/>
            <person name="Song H."/>
            <person name="Lee J."/>
            <person name="Lee S.C."/>
            <person name="Kwon J.K."/>
            <person name="Lee H.Y."/>
            <person name="Koo N."/>
            <person name="Hong Y."/>
            <person name="Kim R.W."/>
            <person name="Kang W.H."/>
            <person name="Huh J.H."/>
            <person name="Kang B.C."/>
            <person name="Yang T.J."/>
            <person name="Lee Y.H."/>
            <person name="Bennetzen J.L."/>
            <person name="Choi D."/>
        </authorList>
    </citation>
    <scope>NUCLEOTIDE SEQUENCE [LARGE SCALE GENOMIC DNA]</scope>
    <source>
        <strain evidence="4">cv. CM334</strain>
    </source>
</reference>
<name>A0A2G2ZYR4_CAPAN</name>
<dbReference type="InterPro" id="IPR050281">
    <property type="entry name" value="Flavin_monoamine_oxidase"/>
</dbReference>
<evidence type="ECO:0000256" key="1">
    <source>
        <dbReference type="ARBA" id="ARBA00005995"/>
    </source>
</evidence>
<proteinExistence type="inferred from homology"/>
<dbReference type="InterPro" id="IPR036188">
    <property type="entry name" value="FAD/NAD-bd_sf"/>
</dbReference>
<evidence type="ECO:0000259" key="2">
    <source>
        <dbReference type="Pfam" id="PF01593"/>
    </source>
</evidence>
<evidence type="ECO:0000313" key="3">
    <source>
        <dbReference type="EMBL" id="PHT87119.1"/>
    </source>
</evidence>
<comment type="similarity">
    <text evidence="1">Belongs to the flavin monoamine oxidase family.</text>
</comment>
<keyword evidence="4" id="KW-1185">Reference proteome</keyword>
<reference evidence="3 4" key="1">
    <citation type="journal article" date="2014" name="Nat. Genet.">
        <title>Genome sequence of the hot pepper provides insights into the evolution of pungency in Capsicum species.</title>
        <authorList>
            <person name="Kim S."/>
            <person name="Park M."/>
            <person name="Yeom S.I."/>
            <person name="Kim Y.M."/>
            <person name="Lee J.M."/>
            <person name="Lee H.A."/>
            <person name="Seo E."/>
            <person name="Choi J."/>
            <person name="Cheong K."/>
            <person name="Kim K.T."/>
            <person name="Jung K."/>
            <person name="Lee G.W."/>
            <person name="Oh S.K."/>
            <person name="Bae C."/>
            <person name="Kim S.B."/>
            <person name="Lee H.Y."/>
            <person name="Kim S.Y."/>
            <person name="Kim M.S."/>
            <person name="Kang B.C."/>
            <person name="Jo Y.D."/>
            <person name="Yang H.B."/>
            <person name="Jeong H.J."/>
            <person name="Kang W.H."/>
            <person name="Kwon J.K."/>
            <person name="Shin C."/>
            <person name="Lim J.Y."/>
            <person name="Park J.H."/>
            <person name="Huh J.H."/>
            <person name="Kim J.S."/>
            <person name="Kim B.D."/>
            <person name="Cohen O."/>
            <person name="Paran I."/>
            <person name="Suh M.C."/>
            <person name="Lee S.B."/>
            <person name="Kim Y.K."/>
            <person name="Shin Y."/>
            <person name="Noh S.J."/>
            <person name="Park J."/>
            <person name="Seo Y.S."/>
            <person name="Kwon S.Y."/>
            <person name="Kim H.A."/>
            <person name="Park J.M."/>
            <person name="Kim H.J."/>
            <person name="Choi S.B."/>
            <person name="Bosland P.W."/>
            <person name="Reeves G."/>
            <person name="Jo S.H."/>
            <person name="Lee B.W."/>
            <person name="Cho H.T."/>
            <person name="Choi H.S."/>
            <person name="Lee M.S."/>
            <person name="Yu Y."/>
            <person name="Do Choi Y."/>
            <person name="Park B.S."/>
            <person name="van Deynze A."/>
            <person name="Ashrafi H."/>
            <person name="Hill T."/>
            <person name="Kim W.T."/>
            <person name="Pai H.S."/>
            <person name="Ahn H.K."/>
            <person name="Yeam I."/>
            <person name="Giovannoni J.J."/>
            <person name="Rose J.K."/>
            <person name="Sorensen I."/>
            <person name="Lee S.J."/>
            <person name="Kim R.W."/>
            <person name="Choi I.Y."/>
            <person name="Choi B.S."/>
            <person name="Lim J.S."/>
            <person name="Lee Y.H."/>
            <person name="Choi D."/>
        </authorList>
    </citation>
    <scope>NUCLEOTIDE SEQUENCE [LARGE SCALE GENOMIC DNA]</scope>
    <source>
        <strain evidence="4">cv. CM334</strain>
    </source>
</reference>
<dbReference type="STRING" id="4072.A0A2G2ZYR4"/>
<dbReference type="Gene3D" id="3.90.660.10">
    <property type="match status" value="1"/>
</dbReference>
<dbReference type="SMR" id="A0A2G2ZYR4"/>
<comment type="caution">
    <text evidence="3">The sequence shown here is derived from an EMBL/GenBank/DDBJ whole genome shotgun (WGS) entry which is preliminary data.</text>
</comment>
<dbReference type="PANTHER" id="PTHR10742">
    <property type="entry name" value="FLAVIN MONOAMINE OXIDASE"/>
    <property type="match status" value="1"/>
</dbReference>
<dbReference type="AlphaFoldDB" id="A0A2G2ZYR4"/>
<dbReference type="Proteomes" id="UP000222542">
    <property type="component" value="Unassembled WGS sequence"/>
</dbReference>
<protein>
    <recommendedName>
        <fullName evidence="2">Amine oxidase domain-containing protein</fullName>
    </recommendedName>
</protein>
<dbReference type="InterPro" id="IPR002937">
    <property type="entry name" value="Amino_oxidase"/>
</dbReference>
<dbReference type="Gene3D" id="3.50.50.60">
    <property type="entry name" value="FAD/NAD(P)-binding domain"/>
    <property type="match status" value="1"/>
</dbReference>